<dbReference type="GO" id="GO:0005886">
    <property type="term" value="C:plasma membrane"/>
    <property type="evidence" value="ECO:0007669"/>
    <property type="project" value="UniProtKB-SubCell"/>
</dbReference>
<accession>A0A9D9GY51</accession>
<keyword evidence="4 6" id="KW-1133">Transmembrane helix</keyword>
<dbReference type="AlphaFoldDB" id="A0A9D9GY51"/>
<proteinExistence type="predicted"/>
<keyword evidence="2" id="KW-1003">Cell membrane</keyword>
<dbReference type="GO" id="GO:0006865">
    <property type="term" value="P:amino acid transport"/>
    <property type="evidence" value="ECO:0007669"/>
    <property type="project" value="InterPro"/>
</dbReference>
<keyword evidence="3 6" id="KW-0812">Transmembrane</keyword>
<evidence type="ECO:0000256" key="3">
    <source>
        <dbReference type="ARBA" id="ARBA00022692"/>
    </source>
</evidence>
<keyword evidence="5 6" id="KW-0472">Membrane</keyword>
<evidence type="ECO:0000313" key="7">
    <source>
        <dbReference type="EMBL" id="MBO8429366.1"/>
    </source>
</evidence>
<feature type="transmembrane region" description="Helical" evidence="6">
    <location>
        <begin position="47"/>
        <end position="67"/>
    </location>
</feature>
<evidence type="ECO:0000256" key="4">
    <source>
        <dbReference type="ARBA" id="ARBA00022989"/>
    </source>
</evidence>
<dbReference type="InterPro" id="IPR001123">
    <property type="entry name" value="LeuE-type"/>
</dbReference>
<organism evidence="7 8">
    <name type="scientific">Candidatus Egerieousia excrementavium</name>
    <dbReference type="NCBI Taxonomy" id="2840778"/>
    <lineage>
        <taxon>Bacteria</taxon>
        <taxon>Pseudomonadati</taxon>
        <taxon>Bacteroidota</taxon>
        <taxon>Bacteroidia</taxon>
        <taxon>Bacteroidales</taxon>
        <taxon>Candidatus Egerieousia</taxon>
    </lineage>
</organism>
<evidence type="ECO:0000256" key="2">
    <source>
        <dbReference type="ARBA" id="ARBA00022475"/>
    </source>
</evidence>
<dbReference type="Proteomes" id="UP000823635">
    <property type="component" value="Unassembled WGS sequence"/>
</dbReference>
<evidence type="ECO:0000256" key="6">
    <source>
        <dbReference type="SAM" id="Phobius"/>
    </source>
</evidence>
<reference evidence="7" key="1">
    <citation type="submission" date="2020-10" db="EMBL/GenBank/DDBJ databases">
        <authorList>
            <person name="Gilroy R."/>
        </authorList>
    </citation>
    <scope>NUCLEOTIDE SEQUENCE</scope>
    <source>
        <strain evidence="7">15467</strain>
    </source>
</reference>
<dbReference type="Pfam" id="PF01810">
    <property type="entry name" value="LysE"/>
    <property type="match status" value="1"/>
</dbReference>
<gene>
    <name evidence="7" type="ORF">IAC68_05505</name>
</gene>
<feature type="non-terminal residue" evidence="7">
    <location>
        <position position="1"/>
    </location>
</feature>
<dbReference type="EMBL" id="JADINB010000125">
    <property type="protein sequence ID" value="MBO8429366.1"/>
    <property type="molecule type" value="Genomic_DNA"/>
</dbReference>
<reference evidence="7" key="2">
    <citation type="journal article" date="2021" name="PeerJ">
        <title>Extensive microbial diversity within the chicken gut microbiome revealed by metagenomics and culture.</title>
        <authorList>
            <person name="Gilroy R."/>
            <person name="Ravi A."/>
            <person name="Getino M."/>
            <person name="Pursley I."/>
            <person name="Horton D.L."/>
            <person name="Alikhan N.F."/>
            <person name="Baker D."/>
            <person name="Gharbi K."/>
            <person name="Hall N."/>
            <person name="Watson M."/>
            <person name="Adriaenssens E.M."/>
            <person name="Foster-Nyarko E."/>
            <person name="Jarju S."/>
            <person name="Secka A."/>
            <person name="Antonio M."/>
            <person name="Oren A."/>
            <person name="Chaudhuri R.R."/>
            <person name="La Ragione R."/>
            <person name="Hildebrand F."/>
            <person name="Pallen M.J."/>
        </authorList>
    </citation>
    <scope>NUCLEOTIDE SEQUENCE</scope>
    <source>
        <strain evidence="7">15467</strain>
    </source>
</reference>
<protein>
    <submittedName>
        <fullName evidence="7">LysE family transporter</fullName>
    </submittedName>
</protein>
<feature type="transmembrane region" description="Helical" evidence="6">
    <location>
        <begin position="12"/>
        <end position="35"/>
    </location>
</feature>
<evidence type="ECO:0000256" key="1">
    <source>
        <dbReference type="ARBA" id="ARBA00004651"/>
    </source>
</evidence>
<sequence>KNTNKKHLEDFIEALVMTISNPGAMLLILGLFAVVGLRSPSGGEESTAITILWGVFLGTVTWWFFLTSTINRFRKRFRLRQLMFINRIAGIAIATLGMVTAFDGIIKMIV</sequence>
<evidence type="ECO:0000256" key="5">
    <source>
        <dbReference type="ARBA" id="ARBA00023136"/>
    </source>
</evidence>
<feature type="transmembrane region" description="Helical" evidence="6">
    <location>
        <begin position="88"/>
        <end position="109"/>
    </location>
</feature>
<comment type="caution">
    <text evidence="7">The sequence shown here is derived from an EMBL/GenBank/DDBJ whole genome shotgun (WGS) entry which is preliminary data.</text>
</comment>
<comment type="subcellular location">
    <subcellularLocation>
        <location evidence="1">Cell membrane</location>
        <topology evidence="1">Multi-pass membrane protein</topology>
    </subcellularLocation>
</comment>
<evidence type="ECO:0000313" key="8">
    <source>
        <dbReference type="Proteomes" id="UP000823635"/>
    </source>
</evidence>
<name>A0A9D9GY51_9BACT</name>